<reference evidence="1 2" key="1">
    <citation type="submission" date="2012-05" db="EMBL/GenBank/DDBJ databases">
        <title>Recombination and specialization in a pathogen metapopulation.</title>
        <authorList>
            <person name="Gardiner A."/>
            <person name="Kemen E."/>
            <person name="Schultz-Larsen T."/>
            <person name="MacLean D."/>
            <person name="Van Oosterhout C."/>
            <person name="Jones J.D.G."/>
        </authorList>
    </citation>
    <scope>NUCLEOTIDE SEQUENCE [LARGE SCALE GENOMIC DNA]</scope>
    <source>
        <strain evidence="1 2">Ac Nc2</strain>
    </source>
</reference>
<dbReference type="InParanoid" id="A0A024FYZ4"/>
<evidence type="ECO:0000313" key="2">
    <source>
        <dbReference type="Proteomes" id="UP000053237"/>
    </source>
</evidence>
<dbReference type="EMBL" id="CAIX01000003">
    <property type="protein sequence ID" value="CCI39731.1"/>
    <property type="molecule type" value="Genomic_DNA"/>
</dbReference>
<gene>
    <name evidence="1" type="ORF">BN9_005140</name>
</gene>
<accession>A0A024FYZ4</accession>
<organism evidence="1 2">
    <name type="scientific">Albugo candida</name>
    <dbReference type="NCBI Taxonomy" id="65357"/>
    <lineage>
        <taxon>Eukaryota</taxon>
        <taxon>Sar</taxon>
        <taxon>Stramenopiles</taxon>
        <taxon>Oomycota</taxon>
        <taxon>Peronosporomycetes</taxon>
        <taxon>Albuginales</taxon>
        <taxon>Albuginaceae</taxon>
        <taxon>Albugo</taxon>
    </lineage>
</organism>
<comment type="caution">
    <text evidence="1">The sequence shown here is derived from an EMBL/GenBank/DDBJ whole genome shotgun (WGS) entry which is preliminary data.</text>
</comment>
<protein>
    <submittedName>
        <fullName evidence="1">Uncharacterized protein</fullName>
    </submittedName>
</protein>
<name>A0A024FYZ4_9STRA</name>
<dbReference type="Proteomes" id="UP000053237">
    <property type="component" value="Unassembled WGS sequence"/>
</dbReference>
<dbReference type="AlphaFoldDB" id="A0A024FYZ4"/>
<proteinExistence type="predicted"/>
<evidence type="ECO:0000313" key="1">
    <source>
        <dbReference type="EMBL" id="CCI39731.1"/>
    </source>
</evidence>
<sequence>MAQTWSLKRRTKSRWIDWCFTSFELCFTMYFLKEMKRLAANYQATLSIQVVFEVIRSMICKYLLILARIIWCASIQMNHRNVSAMKQLALMNKISAKQYSNATIRSEYLLDNVHDEKQNITSIRVTLHNGEIYRRYEHGSVRIAKFGVDTSSAFAKESSGRAENKGT</sequence>
<keyword evidence="2" id="KW-1185">Reference proteome</keyword>